<dbReference type="Pfam" id="PF03602">
    <property type="entry name" value="Cons_hypoth95"/>
    <property type="match status" value="1"/>
</dbReference>
<keyword evidence="2 3" id="KW-0808">Transferase</keyword>
<dbReference type="InterPro" id="IPR029063">
    <property type="entry name" value="SAM-dependent_MTases_sf"/>
</dbReference>
<dbReference type="KEGG" id="alka:J0B03_01190"/>
<name>A0A974XFG7_9FIRM</name>
<dbReference type="NCBIfam" id="TIGR00095">
    <property type="entry name" value="16S rRNA (guanine(966)-N(2))-methyltransferase RsmD"/>
    <property type="match status" value="1"/>
</dbReference>
<dbReference type="PIRSF" id="PIRSF004553">
    <property type="entry name" value="CHP00095"/>
    <property type="match status" value="1"/>
</dbReference>
<reference evidence="3" key="1">
    <citation type="submission" date="2021-03" db="EMBL/GenBank/DDBJ databases">
        <title>Alkalibacter marinus sp. nov., isolated from tidal flat sediment.</title>
        <authorList>
            <person name="Namirimu T."/>
            <person name="Yang J.-A."/>
            <person name="Yang S.-H."/>
            <person name="Kim Y.-J."/>
            <person name="Kwon K.K."/>
        </authorList>
    </citation>
    <scope>NUCLEOTIDE SEQUENCE</scope>
    <source>
        <strain evidence="3">ES005</strain>
    </source>
</reference>
<dbReference type="GO" id="GO:0003676">
    <property type="term" value="F:nucleic acid binding"/>
    <property type="evidence" value="ECO:0007669"/>
    <property type="project" value="InterPro"/>
</dbReference>
<dbReference type="Gene3D" id="3.40.50.150">
    <property type="entry name" value="Vaccinia Virus protein VP39"/>
    <property type="match status" value="1"/>
</dbReference>
<keyword evidence="1 3" id="KW-0489">Methyltransferase</keyword>
<dbReference type="PANTHER" id="PTHR43542">
    <property type="entry name" value="METHYLTRANSFERASE"/>
    <property type="match status" value="1"/>
</dbReference>
<protein>
    <submittedName>
        <fullName evidence="3">16S rRNA (Guanine(966)-N(2))-methyltransferase RsmD</fullName>
        <ecNumber evidence="3">2.1.1.171</ecNumber>
    </submittedName>
</protein>
<evidence type="ECO:0000256" key="2">
    <source>
        <dbReference type="ARBA" id="ARBA00022679"/>
    </source>
</evidence>
<keyword evidence="4" id="KW-1185">Reference proteome</keyword>
<dbReference type="InterPro" id="IPR002052">
    <property type="entry name" value="DNA_methylase_N6_adenine_CS"/>
</dbReference>
<sequence>MISGSAKGKKLFSPKDAAIRPTSDRVKESIFNILSFQLRGCIFVDLFCGSGAMGIEALSRGSEMVYFFDASRDSIQLTQKNLEHCGLPRDKYSIGQADHKTALEALKRKKIQADFIYLDPPYAMEGQDKLLESIVDMDLLTDDGIILLEFDYSHAPVYDESFLDQIDERKYGRTGVLFLRKKVMT</sequence>
<proteinExistence type="predicted"/>
<dbReference type="CDD" id="cd02440">
    <property type="entry name" value="AdoMet_MTases"/>
    <property type="match status" value="1"/>
</dbReference>
<evidence type="ECO:0000313" key="4">
    <source>
        <dbReference type="Proteomes" id="UP000663499"/>
    </source>
</evidence>
<dbReference type="PROSITE" id="PS00092">
    <property type="entry name" value="N6_MTASE"/>
    <property type="match status" value="1"/>
</dbReference>
<dbReference type="EMBL" id="CP071444">
    <property type="protein sequence ID" value="QSX08736.1"/>
    <property type="molecule type" value="Genomic_DNA"/>
</dbReference>
<dbReference type="SUPFAM" id="SSF53335">
    <property type="entry name" value="S-adenosyl-L-methionine-dependent methyltransferases"/>
    <property type="match status" value="1"/>
</dbReference>
<dbReference type="GO" id="GO:0052913">
    <property type="term" value="F:16S rRNA (guanine(966)-N(2))-methyltransferase activity"/>
    <property type="evidence" value="ECO:0007669"/>
    <property type="project" value="UniProtKB-EC"/>
</dbReference>
<evidence type="ECO:0000313" key="3">
    <source>
        <dbReference type="EMBL" id="QSX08736.1"/>
    </source>
</evidence>
<dbReference type="PANTHER" id="PTHR43542:SF1">
    <property type="entry name" value="METHYLTRANSFERASE"/>
    <property type="match status" value="1"/>
</dbReference>
<organism evidence="3 4">
    <name type="scientific">Alkalibacter rhizosphaerae</name>
    <dbReference type="NCBI Taxonomy" id="2815577"/>
    <lineage>
        <taxon>Bacteria</taxon>
        <taxon>Bacillati</taxon>
        <taxon>Bacillota</taxon>
        <taxon>Clostridia</taxon>
        <taxon>Eubacteriales</taxon>
        <taxon>Eubacteriaceae</taxon>
        <taxon>Alkalibacter</taxon>
    </lineage>
</organism>
<dbReference type="RefSeq" id="WP_207300077.1">
    <property type="nucleotide sequence ID" value="NZ_CP071444.1"/>
</dbReference>
<accession>A0A974XFG7</accession>
<dbReference type="InterPro" id="IPR004398">
    <property type="entry name" value="RNA_MeTrfase_RsmD"/>
</dbReference>
<dbReference type="Proteomes" id="UP000663499">
    <property type="component" value="Chromosome"/>
</dbReference>
<dbReference type="EC" id="2.1.1.171" evidence="3"/>
<evidence type="ECO:0000256" key="1">
    <source>
        <dbReference type="ARBA" id="ARBA00022603"/>
    </source>
</evidence>
<gene>
    <name evidence="3" type="primary">rsmD</name>
    <name evidence="3" type="ORF">J0B03_01190</name>
</gene>
<dbReference type="AlphaFoldDB" id="A0A974XFG7"/>